<dbReference type="SUPFAM" id="SSF51569">
    <property type="entry name" value="Aldolase"/>
    <property type="match status" value="1"/>
</dbReference>
<evidence type="ECO:0000256" key="1">
    <source>
        <dbReference type="ARBA" id="ARBA00004761"/>
    </source>
</evidence>
<sequence>MKKIEVLNRLFEEKIMAIIRVETIERAREIVDGCLAGGVSILEISYTNFNAGEIIQELKKEYGNRIVVGAGTVLDSETARDAIVKGAEFIIAPNFKSSVAQLSNRYQIPYMPGVMTMTEVVEALEAGSSMVKIFPGSSLFGPNIVSTIRTPMPFVPILSSGGVTVENVTEWLNSGVDCMGIGTLLSKGSKEEISSNASALRKKVNEFTEHA</sequence>
<keyword evidence="4 6" id="KW-0456">Lyase</keyword>
<dbReference type="EC" id="4.1.2.14" evidence="6"/>
<evidence type="ECO:0000256" key="4">
    <source>
        <dbReference type="ARBA" id="ARBA00023239"/>
    </source>
</evidence>
<comment type="subunit">
    <text evidence="3">Homotrimer.</text>
</comment>
<dbReference type="CDD" id="cd00452">
    <property type="entry name" value="KDPG_aldolase"/>
    <property type="match status" value="1"/>
</dbReference>
<dbReference type="InterPro" id="IPR000887">
    <property type="entry name" value="Aldlse_KDPG_KHG"/>
</dbReference>
<dbReference type="PANTHER" id="PTHR30246:SF1">
    <property type="entry name" value="2-DEHYDRO-3-DEOXY-6-PHOSPHOGALACTONATE ALDOLASE-RELATED"/>
    <property type="match status" value="1"/>
</dbReference>
<dbReference type="EMBL" id="WNXH01000012">
    <property type="protein sequence ID" value="MYN70110.1"/>
    <property type="molecule type" value="Genomic_DNA"/>
</dbReference>
<evidence type="ECO:0000256" key="2">
    <source>
        <dbReference type="ARBA" id="ARBA00006906"/>
    </source>
</evidence>
<comment type="similarity">
    <text evidence="2">Belongs to the KHG/KDPG aldolase family.</text>
</comment>
<comment type="caution">
    <text evidence="6">The sequence shown here is derived from an EMBL/GenBank/DDBJ whole genome shotgun (WGS) entry which is preliminary data.</text>
</comment>
<dbReference type="Gene3D" id="3.20.20.70">
    <property type="entry name" value="Aldolase class I"/>
    <property type="match status" value="1"/>
</dbReference>
<dbReference type="GO" id="GO:0008700">
    <property type="term" value="F:(R,S)-4-hydroxy-2-oxoglutarate aldolase activity"/>
    <property type="evidence" value="ECO:0007669"/>
    <property type="project" value="UniProtKB-EC"/>
</dbReference>
<protein>
    <submittedName>
        <fullName evidence="6">Bifunctional 2-keto-4-hydroxyglutarate aldolase/2-keto-3-deoxy-6-phosphogluconate aldolase</fullName>
        <ecNumber evidence="6">4.1.2.14</ecNumber>
        <ecNumber evidence="6">4.1.3.16</ecNumber>
    </submittedName>
</protein>
<comment type="pathway">
    <text evidence="1">Carbohydrate acid metabolism.</text>
</comment>
<evidence type="ECO:0000256" key="3">
    <source>
        <dbReference type="ARBA" id="ARBA00011233"/>
    </source>
</evidence>
<proteinExistence type="inferred from homology"/>
<gene>
    <name evidence="6" type="ORF">GLP18_07735</name>
</gene>
<dbReference type="NCBIfam" id="NF005119">
    <property type="entry name" value="PRK06552.1"/>
    <property type="match status" value="1"/>
</dbReference>
<accession>A0A6L8MYA9</accession>
<dbReference type="GO" id="GO:0008675">
    <property type="term" value="F:2-dehydro-3-deoxy-phosphogluconate aldolase activity"/>
    <property type="evidence" value="ECO:0007669"/>
    <property type="project" value="UniProtKB-EC"/>
</dbReference>
<keyword evidence="5" id="KW-0119">Carbohydrate metabolism</keyword>
<dbReference type="PANTHER" id="PTHR30246">
    <property type="entry name" value="2-KETO-3-DEOXY-6-PHOSPHOGLUCONATE ALDOLASE"/>
    <property type="match status" value="1"/>
</dbReference>
<name>A0A6L8MYA9_STRSU</name>
<dbReference type="InterPro" id="IPR013785">
    <property type="entry name" value="Aldolase_TIM"/>
</dbReference>
<dbReference type="Pfam" id="PF01081">
    <property type="entry name" value="Aldolase"/>
    <property type="match status" value="1"/>
</dbReference>
<dbReference type="EC" id="4.1.3.16" evidence="6"/>
<dbReference type="RefSeq" id="WP_024396711.1">
    <property type="nucleotide sequence ID" value="NZ_WNXH01000012.1"/>
</dbReference>
<dbReference type="AlphaFoldDB" id="A0A6L8MYA9"/>
<organism evidence="6 7">
    <name type="scientific">Streptococcus suis</name>
    <dbReference type="NCBI Taxonomy" id="1307"/>
    <lineage>
        <taxon>Bacteria</taxon>
        <taxon>Bacillati</taxon>
        <taxon>Bacillota</taxon>
        <taxon>Bacilli</taxon>
        <taxon>Lactobacillales</taxon>
        <taxon>Streptococcaceae</taxon>
        <taxon>Streptococcus</taxon>
    </lineage>
</organism>
<reference evidence="6 7" key="1">
    <citation type="submission" date="2019-11" db="EMBL/GenBank/DDBJ databases">
        <title>Divergent Streptococcus suis from cattle.</title>
        <authorList>
            <person name="Williamson C."/>
        </authorList>
    </citation>
    <scope>NUCLEOTIDE SEQUENCE [LARGE SCALE GENOMIC DNA]</scope>
    <source>
        <strain evidence="6 7">10-36905</strain>
    </source>
</reference>
<evidence type="ECO:0000313" key="6">
    <source>
        <dbReference type="EMBL" id="MYN70110.1"/>
    </source>
</evidence>
<evidence type="ECO:0000313" key="7">
    <source>
        <dbReference type="Proteomes" id="UP000483765"/>
    </source>
</evidence>
<dbReference type="Proteomes" id="UP000483765">
    <property type="component" value="Unassembled WGS sequence"/>
</dbReference>
<evidence type="ECO:0000256" key="5">
    <source>
        <dbReference type="ARBA" id="ARBA00023277"/>
    </source>
</evidence>